<evidence type="ECO:0000313" key="4">
    <source>
        <dbReference type="EMBL" id="MCW3482681.1"/>
    </source>
</evidence>
<evidence type="ECO:0000313" key="5">
    <source>
        <dbReference type="Proteomes" id="UP001207742"/>
    </source>
</evidence>
<comment type="caution">
    <text evidence="4">The sequence shown here is derived from an EMBL/GenBank/DDBJ whole genome shotgun (WGS) entry which is preliminary data.</text>
</comment>
<dbReference type="RefSeq" id="WP_264727292.1">
    <property type="nucleotide sequence ID" value="NZ_JAPDNR010000001.1"/>
</dbReference>
<dbReference type="Pfam" id="PF00583">
    <property type="entry name" value="Acetyltransf_1"/>
    <property type="match status" value="1"/>
</dbReference>
<evidence type="ECO:0000256" key="1">
    <source>
        <dbReference type="ARBA" id="ARBA00022679"/>
    </source>
</evidence>
<dbReference type="InterPro" id="IPR050680">
    <property type="entry name" value="YpeA/RimI_acetyltransf"/>
</dbReference>
<dbReference type="SUPFAM" id="SSF55729">
    <property type="entry name" value="Acyl-CoA N-acyltransferases (Nat)"/>
    <property type="match status" value="1"/>
</dbReference>
<evidence type="ECO:0000256" key="2">
    <source>
        <dbReference type="ARBA" id="ARBA00023315"/>
    </source>
</evidence>
<gene>
    <name evidence="4" type="ORF">OL497_02180</name>
</gene>
<protein>
    <submittedName>
        <fullName evidence="4">GNAT family N-acetyltransferase</fullName>
    </submittedName>
</protein>
<evidence type="ECO:0000259" key="3">
    <source>
        <dbReference type="PROSITE" id="PS51186"/>
    </source>
</evidence>
<organism evidence="4 5">
    <name type="scientific">Chitinophaga nivalis</name>
    <dbReference type="NCBI Taxonomy" id="2991709"/>
    <lineage>
        <taxon>Bacteria</taxon>
        <taxon>Pseudomonadati</taxon>
        <taxon>Bacteroidota</taxon>
        <taxon>Chitinophagia</taxon>
        <taxon>Chitinophagales</taxon>
        <taxon>Chitinophagaceae</taxon>
        <taxon>Chitinophaga</taxon>
    </lineage>
</organism>
<dbReference type="EMBL" id="JAPDNS010000001">
    <property type="protein sequence ID" value="MCW3482681.1"/>
    <property type="molecule type" value="Genomic_DNA"/>
</dbReference>
<dbReference type="PANTHER" id="PTHR43420:SF41">
    <property type="entry name" value="IAA ACETYLTRANSFERASE"/>
    <property type="match status" value="1"/>
</dbReference>
<proteinExistence type="predicted"/>
<dbReference type="PROSITE" id="PS51186">
    <property type="entry name" value="GNAT"/>
    <property type="match status" value="1"/>
</dbReference>
<dbReference type="Gene3D" id="3.40.630.30">
    <property type="match status" value="1"/>
</dbReference>
<dbReference type="InterPro" id="IPR000182">
    <property type="entry name" value="GNAT_dom"/>
</dbReference>
<accession>A0ABT3IFG3</accession>
<name>A0ABT3IFG3_9BACT</name>
<dbReference type="Proteomes" id="UP001207742">
    <property type="component" value="Unassembled WGS sequence"/>
</dbReference>
<reference evidence="4 5" key="1">
    <citation type="submission" date="2022-10" db="EMBL/GenBank/DDBJ databases">
        <title>Chitinophaga nivalis PC15 sp. nov., isolated from Pyeongchang county, South Korea.</title>
        <authorList>
            <person name="Trinh H.N."/>
        </authorList>
    </citation>
    <scope>NUCLEOTIDE SEQUENCE [LARGE SCALE GENOMIC DNA]</scope>
    <source>
        <strain evidence="4 5">PC14</strain>
    </source>
</reference>
<sequence length="149" mass="16638">MITDNDQHIGPAEMALLLSADPSEKNIHIYLSDAIILKQFTDNVLSGILVMGLTDNGAEIYNVAIAEEHQGKGFGQQLLRAGIEKCRSLQCRHILIGTGNSSVGQLYLYQKLGFEITGIRHNYFVEHYSTPIIENGIPCKHMIRLRMDL</sequence>
<keyword evidence="1" id="KW-0808">Transferase</keyword>
<keyword evidence="5" id="KW-1185">Reference proteome</keyword>
<feature type="domain" description="N-acetyltransferase" evidence="3">
    <location>
        <begin position="1"/>
        <end position="149"/>
    </location>
</feature>
<dbReference type="CDD" id="cd04301">
    <property type="entry name" value="NAT_SF"/>
    <property type="match status" value="1"/>
</dbReference>
<keyword evidence="2" id="KW-0012">Acyltransferase</keyword>
<dbReference type="PANTHER" id="PTHR43420">
    <property type="entry name" value="ACETYLTRANSFERASE"/>
    <property type="match status" value="1"/>
</dbReference>
<dbReference type="InterPro" id="IPR016181">
    <property type="entry name" value="Acyl_CoA_acyltransferase"/>
</dbReference>